<feature type="transmembrane region" description="Helical" evidence="11">
    <location>
        <begin position="344"/>
        <end position="365"/>
    </location>
</feature>
<dbReference type="InterPro" id="IPR013525">
    <property type="entry name" value="ABC2_TM"/>
</dbReference>
<comment type="subcellular location">
    <subcellularLocation>
        <location evidence="1">Membrane</location>
        <topology evidence="1">Multi-pass membrane protein</topology>
    </subcellularLocation>
</comment>
<evidence type="ECO:0000256" key="9">
    <source>
        <dbReference type="ARBA" id="ARBA00023136"/>
    </source>
</evidence>
<dbReference type="PROSITE" id="PS00211">
    <property type="entry name" value="ABC_TRANSPORTER_1"/>
    <property type="match status" value="2"/>
</dbReference>
<keyword evidence="4 11" id="KW-0812">Transmembrane</keyword>
<dbReference type="Pfam" id="PF12698">
    <property type="entry name" value="ABC2_membrane_3"/>
    <property type="match status" value="2"/>
</dbReference>
<evidence type="ECO:0000313" key="13">
    <source>
        <dbReference type="EMBL" id="GMH47157.1"/>
    </source>
</evidence>
<dbReference type="PROSITE" id="PS50893">
    <property type="entry name" value="ABC_TRANSPORTER_2"/>
    <property type="match status" value="2"/>
</dbReference>
<gene>
    <name evidence="13" type="ORF">TrVE_jg3054</name>
</gene>
<dbReference type="InterPro" id="IPR026082">
    <property type="entry name" value="ABCA"/>
</dbReference>
<keyword evidence="6" id="KW-0547">Nucleotide-binding</keyword>
<feature type="transmembrane region" description="Helical" evidence="11">
    <location>
        <begin position="1387"/>
        <end position="1407"/>
    </location>
</feature>
<dbReference type="EMBL" id="BRXX01000574">
    <property type="protein sequence ID" value="GMH47157.1"/>
    <property type="molecule type" value="Genomic_DNA"/>
</dbReference>
<comment type="similarity">
    <text evidence="2">Belongs to the ABC transporter superfamily. ABCA family.</text>
</comment>
<feature type="transmembrane region" description="Helical" evidence="11">
    <location>
        <begin position="426"/>
        <end position="450"/>
    </location>
</feature>
<keyword evidence="5" id="KW-0677">Repeat</keyword>
<protein>
    <recommendedName>
        <fullName evidence="12">ABC transporter domain-containing protein</fullName>
    </recommendedName>
</protein>
<sequence>MSIFLSLFVKCIRRRCRSPSGATLPIGFLVQLACPILLFYLFSQEWLPPEIQSENLPGDVYTLDTYSENKEGEDGFEPAPTNFLDFVERGYTDITKPTCKYGGEGWYVQNEDNFLLDCTPDSVSGNDWAAGTQVEDQCEAVDQVVYESCQKKLIGIAPSDAKVNDADVTNLINGHKSYLENSFRASIGANDLVKIFESEADMIAYIERGSYGVSDSPLAAGIIWNGAYPEFDYTIRMNVTDSIETGKDFPAFDYYRKSQRSETDLDQCWLWDDRGRGGWMFPATESGSCAERFTATPYIKVQHYMVDSFLINKVSIASTGSPPDFYVKPSTAGFPSSEYVVVPFWEYLGGFFSTMIYLSFILTFYNTLKQLTEEKELKLTEGLKMMGVTDLQLSLSWWALFCTENLICTGFIMVTSKTTYPTSSPVIVFLYFFMFLTSCTSFCIFLSNFFDKANRAGLIGFVIFLAGSFINTFVDEKFFRILVSMAHPATLYFYMTNCFIFFEERQIGVTGDTINAATDEPNSLTAAECFILYFFDTFLYIFLAWYVGKIRPSEFGVALPPHFIFMPSYWKTGEIWTSGDGSYSTVAVNDIDIISVEPVGEDLKRQEANNECVQIKGLRKVYNTNKGAKVAVQDLSLNFYKNQISCLLGHNGAGKTTTISILNGLTSITSGDAKIGAHSIRTDMAAIRTMIGVCPQHDVLFKTLTCVEHLRLFATIKGIPSEKVEKLAEDILRDVGMPEKKNWYASKLSGGQKRKLSLAIAFLGDSEIIFLDEPTSGMDPYSRRSTWDLIRKKKEGKVVVLTTHFMDEADLLGDRIAIMSDGALRCVGSSLFLKKEFGVGYNIIMEKNRSGRCDEDAVDRLVKQSVSEAKLLSTVGTEISYQLPLEASSSFPEMLTNIEAQLQNLGLVSYGVSVTTLEEVFLTIARNALHGDDDLSTQNQGAEGNNDRNKVEYTKIDPSSTAAFFARHTSALLHKRFVISKRDLGTIFASFIFPLVMIGLGMYGTMLSSKQTQYESVPLVMESFASSPSEKTPVYYNTDGTADCLSAMWTYACEPSFENSDDVEEGDVGYESCMHNGVSRGFITQKHDFGSEIRNTAMSSRPTLEEELKGWYLLDPEDLKYNCTCEGIAQTISTSRTDKVEWIQVEGNEAGYASTIAEIGAALHTSREDFKESRFGAYHFTSTPTNPEKNPYHNASDDGLSTNKLRLDTKEFVEYVAMVNFTSVFALPTFVSYANEVIARTIDSSVTIKANIFPFPRTLTEQEVSESDATGGTIFMILFFLPFVPASFGAYAIAERTSKSKHIQMVSGVTPYVYWLSMLIWDYACFLFSVGIMIILLYAFDISDLIADDTIGTIVALLLAWGSAHASFSYCYSFLFSSPLTNLGFTIFMSFILGYLASLVVYILGLVKQLLRDCENSEDEGDCDTRDLITEIHDIMLVIGHFLPTFNLGLALQRIQNRVVISALNDQGVDGLSPWDSLIAKDEVLWLLYCTPAYFILCVIIQYVDLSPKLMANIGSCMQRPIKSYTEINDWDSDVAQENMRCEQLANGAKGQMPNILVNGLKKQYGLFNRCKPAKLAVKSVSFTVDPGTCFGLLGVNGAGKTSTLGMITGEFAPSAGQCFLAQKSIFKESEEIKRIIGYCPQFDALFPLMTGREHLRFYARLKGVKEEFIEAVVDEQINRMDLKAHCERIAKGYSGGNRRKLSVACALIGDPKIIFLDEPSTGMDPLARRFMWSIVNQITKEKDTSVILTTHSMEECEALCGKLGIMVDGYFRCIGSGQHLKNRFGKGYQIEIDVEEGEGVGAGVSGAAAEIATGGPATTDQNVDRVLQSFRDTFKHFQMLERQDNRLRLSLGSLVQLDGAKINIAQLFGTIENIKESLKIKNYSISQTSLEQIFNQFAKEQKFSNVDEVHSTPPQVTPITSPINSSNPDGAGYLPPAGAVEMVEMGGGGVRGNGVGGGKGGGGERAVV</sequence>
<feature type="compositionally biased region" description="Polar residues" evidence="10">
    <location>
        <begin position="1913"/>
        <end position="1929"/>
    </location>
</feature>
<dbReference type="GO" id="GO:0016020">
    <property type="term" value="C:membrane"/>
    <property type="evidence" value="ECO:0007669"/>
    <property type="project" value="UniProtKB-SubCell"/>
</dbReference>
<dbReference type="InterPro" id="IPR027417">
    <property type="entry name" value="P-loop_NTPase"/>
</dbReference>
<feature type="transmembrane region" description="Helical" evidence="11">
    <location>
        <begin position="1274"/>
        <end position="1293"/>
    </location>
</feature>
<keyword evidence="14" id="KW-1185">Reference proteome</keyword>
<feature type="domain" description="ABC transporter" evidence="12">
    <location>
        <begin position="613"/>
        <end position="846"/>
    </location>
</feature>
<feature type="domain" description="ABC transporter" evidence="12">
    <location>
        <begin position="1556"/>
        <end position="1794"/>
    </location>
</feature>
<evidence type="ECO:0000313" key="14">
    <source>
        <dbReference type="Proteomes" id="UP001165160"/>
    </source>
</evidence>
<feature type="transmembrane region" description="Helical" evidence="11">
    <location>
        <begin position="1484"/>
        <end position="1504"/>
    </location>
</feature>
<feature type="transmembrane region" description="Helical" evidence="11">
    <location>
        <begin position="984"/>
        <end position="1003"/>
    </location>
</feature>
<keyword evidence="7" id="KW-0067">ATP-binding</keyword>
<evidence type="ECO:0000259" key="12">
    <source>
        <dbReference type="PROSITE" id="PS50893"/>
    </source>
</evidence>
<dbReference type="InterPro" id="IPR003593">
    <property type="entry name" value="AAA+_ATPase"/>
</dbReference>
<dbReference type="InterPro" id="IPR017871">
    <property type="entry name" value="ABC_transporter-like_CS"/>
</dbReference>
<evidence type="ECO:0000256" key="11">
    <source>
        <dbReference type="SAM" id="Phobius"/>
    </source>
</evidence>
<evidence type="ECO:0000256" key="7">
    <source>
        <dbReference type="ARBA" id="ARBA00022840"/>
    </source>
</evidence>
<dbReference type="CDD" id="cd03263">
    <property type="entry name" value="ABC_subfamily_A"/>
    <property type="match status" value="2"/>
</dbReference>
<dbReference type="PANTHER" id="PTHR19229">
    <property type="entry name" value="ATP-BINDING CASSETTE TRANSPORTER SUBFAMILY A ABCA"/>
    <property type="match status" value="1"/>
</dbReference>
<dbReference type="PANTHER" id="PTHR19229:SF36">
    <property type="entry name" value="ATP-BINDING CASSETTE SUB-FAMILY A MEMBER 2"/>
    <property type="match status" value="1"/>
</dbReference>
<dbReference type="GO" id="GO:0005319">
    <property type="term" value="F:lipid transporter activity"/>
    <property type="evidence" value="ECO:0007669"/>
    <property type="project" value="TreeGrafter"/>
</dbReference>
<feature type="region of interest" description="Disordered" evidence="10">
    <location>
        <begin position="1910"/>
        <end position="1930"/>
    </location>
</feature>
<evidence type="ECO:0000256" key="5">
    <source>
        <dbReference type="ARBA" id="ARBA00022737"/>
    </source>
</evidence>
<comment type="caution">
    <text evidence="13">The sequence shown here is derived from an EMBL/GenBank/DDBJ whole genome shotgun (WGS) entry which is preliminary data.</text>
</comment>
<dbReference type="GO" id="GO:0016887">
    <property type="term" value="F:ATP hydrolysis activity"/>
    <property type="evidence" value="ECO:0007669"/>
    <property type="project" value="InterPro"/>
</dbReference>
<organism evidence="13 14">
    <name type="scientific">Triparma verrucosa</name>
    <dbReference type="NCBI Taxonomy" id="1606542"/>
    <lineage>
        <taxon>Eukaryota</taxon>
        <taxon>Sar</taxon>
        <taxon>Stramenopiles</taxon>
        <taxon>Ochrophyta</taxon>
        <taxon>Bolidophyceae</taxon>
        <taxon>Parmales</taxon>
        <taxon>Triparmaceae</taxon>
        <taxon>Triparma</taxon>
    </lineage>
</organism>
<dbReference type="Pfam" id="PF00005">
    <property type="entry name" value="ABC_tran"/>
    <property type="match status" value="2"/>
</dbReference>
<feature type="transmembrane region" description="Helical" evidence="11">
    <location>
        <begin position="530"/>
        <end position="548"/>
    </location>
</feature>
<evidence type="ECO:0000256" key="4">
    <source>
        <dbReference type="ARBA" id="ARBA00022692"/>
    </source>
</evidence>
<dbReference type="GO" id="GO:0005524">
    <property type="term" value="F:ATP binding"/>
    <property type="evidence" value="ECO:0007669"/>
    <property type="project" value="UniProtKB-KW"/>
</dbReference>
<evidence type="ECO:0000256" key="1">
    <source>
        <dbReference type="ARBA" id="ARBA00004141"/>
    </source>
</evidence>
<keyword evidence="8 11" id="KW-1133">Transmembrane helix</keyword>
<keyword evidence="9 11" id="KW-0472">Membrane</keyword>
<feature type="transmembrane region" description="Helical" evidence="11">
    <location>
        <begin position="481"/>
        <end position="502"/>
    </location>
</feature>
<feature type="transmembrane region" description="Helical" evidence="11">
    <location>
        <begin position="456"/>
        <end position="474"/>
    </location>
</feature>
<dbReference type="Proteomes" id="UP001165160">
    <property type="component" value="Unassembled WGS sequence"/>
</dbReference>
<accession>A0A9W6Z2U5</accession>
<dbReference type="SUPFAM" id="SSF52540">
    <property type="entry name" value="P-loop containing nucleoside triphosphate hydrolases"/>
    <property type="match status" value="2"/>
</dbReference>
<dbReference type="GO" id="GO:0140359">
    <property type="term" value="F:ABC-type transporter activity"/>
    <property type="evidence" value="ECO:0007669"/>
    <property type="project" value="InterPro"/>
</dbReference>
<dbReference type="SMART" id="SM00382">
    <property type="entry name" value="AAA"/>
    <property type="match status" value="2"/>
</dbReference>
<dbReference type="InterPro" id="IPR003439">
    <property type="entry name" value="ABC_transporter-like_ATP-bd"/>
</dbReference>
<dbReference type="Gene3D" id="3.40.50.300">
    <property type="entry name" value="P-loop containing nucleotide triphosphate hydrolases"/>
    <property type="match status" value="2"/>
</dbReference>
<keyword evidence="3" id="KW-0813">Transport</keyword>
<evidence type="ECO:0000256" key="6">
    <source>
        <dbReference type="ARBA" id="ARBA00022741"/>
    </source>
</evidence>
<reference evidence="14" key="1">
    <citation type="journal article" date="2023" name="Commun. Biol.">
        <title>Genome analysis of Parmales, the sister group of diatoms, reveals the evolutionary specialization of diatoms from phago-mixotrophs to photoautotrophs.</title>
        <authorList>
            <person name="Ban H."/>
            <person name="Sato S."/>
            <person name="Yoshikawa S."/>
            <person name="Yamada K."/>
            <person name="Nakamura Y."/>
            <person name="Ichinomiya M."/>
            <person name="Sato N."/>
            <person name="Blanc-Mathieu R."/>
            <person name="Endo H."/>
            <person name="Kuwata A."/>
            <person name="Ogata H."/>
        </authorList>
    </citation>
    <scope>NUCLEOTIDE SEQUENCE [LARGE SCALE GENOMIC DNA]</scope>
    <source>
        <strain evidence="14">NIES 3699</strain>
    </source>
</reference>
<feature type="transmembrane region" description="Helical" evidence="11">
    <location>
        <begin position="395"/>
        <end position="414"/>
    </location>
</feature>
<feature type="transmembrane region" description="Helical" evidence="11">
    <location>
        <begin position="23"/>
        <end position="42"/>
    </location>
</feature>
<evidence type="ECO:0000256" key="3">
    <source>
        <dbReference type="ARBA" id="ARBA00022448"/>
    </source>
</evidence>
<name>A0A9W6Z2U5_9STRA</name>
<proteinExistence type="inferred from homology"/>
<feature type="transmembrane region" description="Helical" evidence="11">
    <location>
        <begin position="1351"/>
        <end position="1375"/>
    </location>
</feature>
<evidence type="ECO:0000256" key="10">
    <source>
        <dbReference type="SAM" id="MobiDB-lite"/>
    </source>
</evidence>
<evidence type="ECO:0000256" key="2">
    <source>
        <dbReference type="ARBA" id="ARBA00008869"/>
    </source>
</evidence>
<evidence type="ECO:0000256" key="8">
    <source>
        <dbReference type="ARBA" id="ARBA00022989"/>
    </source>
</evidence>
<dbReference type="FunFam" id="3.40.50.300:FF:000298">
    <property type="entry name" value="ATP-binding cassette sub-family A member 12"/>
    <property type="match status" value="1"/>
</dbReference>
<dbReference type="FunFam" id="3.40.50.300:FF:000335">
    <property type="entry name" value="ATP binding cassette subfamily A member 5"/>
    <property type="match status" value="1"/>
</dbReference>
<feature type="transmembrane region" description="Helical" evidence="11">
    <location>
        <begin position="1313"/>
        <end position="1339"/>
    </location>
</feature>